<dbReference type="Proteomes" id="UP000321580">
    <property type="component" value="Unassembled WGS sequence"/>
</dbReference>
<accession>A0A5C6S549</accession>
<protein>
    <submittedName>
        <fullName evidence="1">DUF488 family protein</fullName>
    </submittedName>
</protein>
<dbReference type="EMBL" id="VOOR01000002">
    <property type="protein sequence ID" value="TXB69543.1"/>
    <property type="molecule type" value="Genomic_DNA"/>
</dbReference>
<dbReference type="OrthoDB" id="9790745at2"/>
<reference evidence="1 2" key="1">
    <citation type="submission" date="2019-08" db="EMBL/GenBank/DDBJ databases">
        <title>Genome of Phaeodactylibacter luteus.</title>
        <authorList>
            <person name="Bowman J.P."/>
        </authorList>
    </citation>
    <scope>NUCLEOTIDE SEQUENCE [LARGE SCALE GENOMIC DNA]</scope>
    <source>
        <strain evidence="1 2">KCTC 42180</strain>
    </source>
</reference>
<dbReference type="InterPro" id="IPR052552">
    <property type="entry name" value="YeaO-like"/>
</dbReference>
<dbReference type="PANTHER" id="PTHR36849:SF1">
    <property type="entry name" value="CYTOPLASMIC PROTEIN"/>
    <property type="match status" value="1"/>
</dbReference>
<gene>
    <name evidence="1" type="ORF">FRY97_01655</name>
</gene>
<dbReference type="RefSeq" id="WP_147165675.1">
    <property type="nucleotide sequence ID" value="NZ_VOOR01000002.1"/>
</dbReference>
<proteinExistence type="predicted"/>
<organism evidence="1 2">
    <name type="scientific">Phaeodactylibacter luteus</name>
    <dbReference type="NCBI Taxonomy" id="1564516"/>
    <lineage>
        <taxon>Bacteria</taxon>
        <taxon>Pseudomonadati</taxon>
        <taxon>Bacteroidota</taxon>
        <taxon>Saprospiria</taxon>
        <taxon>Saprospirales</taxon>
        <taxon>Haliscomenobacteraceae</taxon>
        <taxon>Phaeodactylibacter</taxon>
    </lineage>
</organism>
<comment type="caution">
    <text evidence="1">The sequence shown here is derived from an EMBL/GenBank/DDBJ whole genome shotgun (WGS) entry which is preliminary data.</text>
</comment>
<dbReference type="AlphaFoldDB" id="A0A5C6S549"/>
<name>A0A5C6S549_9BACT</name>
<dbReference type="Pfam" id="PF22752">
    <property type="entry name" value="DUF488-N3i"/>
    <property type="match status" value="1"/>
</dbReference>
<dbReference type="PANTHER" id="PTHR36849">
    <property type="entry name" value="CYTOPLASMIC PROTEIN-RELATED"/>
    <property type="match status" value="1"/>
</dbReference>
<sequence>MDPALPRINPIYAKRIYEAPASGDGRRILVDRLWPRGMSKGQAPWHIWLKEASPSAELRKWFAHQPERWEGFVARYEEELKHRPEVLSCFRGWLKEGPVTLLYSARDEQYNQAVALKHILPRLL</sequence>
<keyword evidence="2" id="KW-1185">Reference proteome</keyword>
<evidence type="ECO:0000313" key="2">
    <source>
        <dbReference type="Proteomes" id="UP000321580"/>
    </source>
</evidence>
<evidence type="ECO:0000313" key="1">
    <source>
        <dbReference type="EMBL" id="TXB69543.1"/>
    </source>
</evidence>